<keyword evidence="3" id="KW-0028">Amino-acid biosynthesis</keyword>
<dbReference type="PANTHER" id="PTHR31689:SF0">
    <property type="entry name" value="DIAMINOPIMELATE EPIMERASE"/>
    <property type="match status" value="1"/>
</dbReference>
<comment type="function">
    <text evidence="3">Catalyzes the stereoinversion of LL-2,6-diaminopimelate (L,L-DAP) to meso-diaminopimelate (meso-DAP), a precursor of L-lysine and an essential component of the bacterial peptidoglycan.</text>
</comment>
<keyword evidence="3" id="KW-0457">Lysine biosynthesis</keyword>
<dbReference type="Pfam" id="PF01678">
    <property type="entry name" value="DAP_epimerase"/>
    <property type="match status" value="2"/>
</dbReference>
<protein>
    <recommendedName>
        <fullName evidence="3 4">Diaminopimelate epimerase</fullName>
        <shortName evidence="3">DAP epimerase</shortName>
        <ecNumber evidence="3 4">5.1.1.7</ecNumber>
    </recommendedName>
    <alternativeName>
        <fullName evidence="3">PLP-independent amino acid racemase</fullName>
    </alternativeName>
</protein>
<evidence type="ECO:0000256" key="2">
    <source>
        <dbReference type="ARBA" id="ARBA00023235"/>
    </source>
</evidence>
<feature type="binding site" evidence="3">
    <location>
        <begin position="75"/>
        <end position="76"/>
    </location>
    <ligand>
        <name>substrate</name>
    </ligand>
</feature>
<comment type="catalytic activity">
    <reaction evidence="3">
        <text>(2S,6S)-2,6-diaminopimelate = meso-2,6-diaminopimelate</text>
        <dbReference type="Rhea" id="RHEA:15393"/>
        <dbReference type="ChEBI" id="CHEBI:57609"/>
        <dbReference type="ChEBI" id="CHEBI:57791"/>
        <dbReference type="EC" id="5.1.1.7"/>
    </reaction>
</comment>
<dbReference type="HAMAP" id="MF_00197">
    <property type="entry name" value="DAP_epimerase"/>
    <property type="match status" value="1"/>
</dbReference>
<keyword evidence="2 3" id="KW-0413">Isomerase</keyword>
<dbReference type="UniPathway" id="UPA00034">
    <property type="reaction ID" value="UER00025"/>
</dbReference>
<evidence type="ECO:0000313" key="5">
    <source>
        <dbReference type="EMBL" id="SMC72084.1"/>
    </source>
</evidence>
<evidence type="ECO:0000313" key="6">
    <source>
        <dbReference type="Proteomes" id="UP000192756"/>
    </source>
</evidence>
<dbReference type="NCBIfam" id="TIGR00652">
    <property type="entry name" value="DapF"/>
    <property type="match status" value="1"/>
</dbReference>
<dbReference type="Proteomes" id="UP000192756">
    <property type="component" value="Unassembled WGS sequence"/>
</dbReference>
<dbReference type="SUPFAM" id="SSF54506">
    <property type="entry name" value="Diaminopimelate epimerase-like"/>
    <property type="match status" value="2"/>
</dbReference>
<gene>
    <name evidence="3" type="primary">dapF</name>
    <name evidence="5" type="ORF">SAMN04488524_2347</name>
</gene>
<reference evidence="6" key="1">
    <citation type="submission" date="2017-04" db="EMBL/GenBank/DDBJ databases">
        <authorList>
            <person name="Varghese N."/>
            <person name="Submissions S."/>
        </authorList>
    </citation>
    <scope>NUCLEOTIDE SEQUENCE [LARGE SCALE GENOMIC DNA]</scope>
    <source>
        <strain evidence="6">DSM 12126</strain>
    </source>
</reference>
<feature type="binding site" evidence="3">
    <location>
        <position position="13"/>
    </location>
    <ligand>
        <name>substrate</name>
    </ligand>
</feature>
<dbReference type="InterPro" id="IPR001653">
    <property type="entry name" value="DAP_epimerase_DapF"/>
</dbReference>
<dbReference type="EMBL" id="FWXT01000001">
    <property type="protein sequence ID" value="SMC72084.1"/>
    <property type="molecule type" value="Genomic_DNA"/>
</dbReference>
<dbReference type="Gene3D" id="3.10.310.10">
    <property type="entry name" value="Diaminopimelate Epimerase, Chain A, domain 1"/>
    <property type="match status" value="2"/>
</dbReference>
<evidence type="ECO:0000256" key="4">
    <source>
        <dbReference type="NCBIfam" id="TIGR00652"/>
    </source>
</evidence>
<dbReference type="RefSeq" id="WP_084238685.1">
    <property type="nucleotide sequence ID" value="NZ_FWXT01000001.1"/>
</dbReference>
<feature type="binding site" evidence="3">
    <location>
        <begin position="200"/>
        <end position="201"/>
    </location>
    <ligand>
        <name>substrate</name>
    </ligand>
</feature>
<feature type="binding site" evidence="3">
    <location>
        <begin position="189"/>
        <end position="190"/>
    </location>
    <ligand>
        <name>substrate</name>
    </ligand>
</feature>
<comment type="pathway">
    <text evidence="3">Amino-acid biosynthesis; L-lysine biosynthesis via DAP pathway; DL-2,6-diaminopimelate from LL-2,6-diaminopimelate: step 1/1.</text>
</comment>
<dbReference type="GO" id="GO:0008837">
    <property type="term" value="F:diaminopimelate epimerase activity"/>
    <property type="evidence" value="ECO:0007669"/>
    <property type="project" value="UniProtKB-UniRule"/>
</dbReference>
<dbReference type="STRING" id="151894.SAMN04488524_2347"/>
<comment type="subunit">
    <text evidence="3">Homodimer.</text>
</comment>
<feature type="binding site" evidence="3">
    <location>
        <position position="65"/>
    </location>
    <ligand>
        <name>substrate</name>
    </ligand>
</feature>
<proteinExistence type="inferred from homology"/>
<organism evidence="5 6">
    <name type="scientific">Pedobacter africanus</name>
    <dbReference type="NCBI Taxonomy" id="151894"/>
    <lineage>
        <taxon>Bacteria</taxon>
        <taxon>Pseudomonadati</taxon>
        <taxon>Bacteroidota</taxon>
        <taxon>Sphingobacteriia</taxon>
        <taxon>Sphingobacteriales</taxon>
        <taxon>Sphingobacteriaceae</taxon>
        <taxon>Pedobacter</taxon>
    </lineage>
</organism>
<feature type="active site" description="Proton donor" evidence="3">
    <location>
        <position position="74"/>
    </location>
</feature>
<dbReference type="EC" id="5.1.1.7" evidence="3 4"/>
<accession>A0A1W2BGT8</accession>
<name>A0A1W2BGT8_9SPHI</name>
<evidence type="ECO:0000256" key="1">
    <source>
        <dbReference type="ARBA" id="ARBA00010219"/>
    </source>
</evidence>
<sequence length="270" mass="30047">MNINFFKYQGAGNDFILIDHRTGPIKDIDYERVKQLCDRRFGIGADGLMFLTSNPDYDFEMLYFNADGRPGSMCGNGGRCIVAFAKHLGIIDKETNFLAVDGPHYAKISAEGNWVDLQMIDIDTINTDGDAYVLNTGSPHYVLQMQNLASYDVYQNGKAIRNNDTYKKEGINVNFVEDKGDYLFVRTFERGVEDETYACGTGVTAVALSMAQHKHQNGHIETPVKVLGGDLRISFDYNGEQFSNVFLCGPAEKVFEGTIPFPQDGQPGQS</sequence>
<dbReference type="GO" id="GO:0009089">
    <property type="term" value="P:lysine biosynthetic process via diaminopimelate"/>
    <property type="evidence" value="ECO:0007669"/>
    <property type="project" value="UniProtKB-UniRule"/>
</dbReference>
<comment type="caution">
    <text evidence="3">Lacks conserved residue(s) required for the propagation of feature annotation.</text>
</comment>
<evidence type="ECO:0000256" key="3">
    <source>
        <dbReference type="HAMAP-Rule" id="MF_00197"/>
    </source>
</evidence>
<feature type="binding site" evidence="3">
    <location>
        <position position="172"/>
    </location>
    <ligand>
        <name>substrate</name>
    </ligand>
</feature>
<dbReference type="PANTHER" id="PTHR31689">
    <property type="entry name" value="DIAMINOPIMELATE EPIMERASE, CHLOROPLASTIC"/>
    <property type="match status" value="1"/>
</dbReference>
<feature type="site" description="Could be important to modulate the pK values of the two catalytic cysteine residues" evidence="3">
    <location>
        <position position="189"/>
    </location>
</feature>
<feature type="site" description="Could be important to modulate the pK values of the two catalytic cysteine residues" evidence="3">
    <location>
        <position position="140"/>
    </location>
</feature>
<comment type="similarity">
    <text evidence="1 3">Belongs to the diaminopimelate epimerase family.</text>
</comment>
<keyword evidence="6" id="KW-1185">Reference proteome</keyword>
<keyword evidence="3" id="KW-0963">Cytoplasm</keyword>
<comment type="subcellular location">
    <subcellularLocation>
        <location evidence="3">Cytoplasm</location>
    </subcellularLocation>
</comment>
<dbReference type="AlphaFoldDB" id="A0A1W2BGT8"/>
<feature type="active site" description="Proton acceptor" evidence="3">
    <location>
        <position position="199"/>
    </location>
</feature>
<dbReference type="GO" id="GO:0005829">
    <property type="term" value="C:cytosol"/>
    <property type="evidence" value="ECO:0007669"/>
    <property type="project" value="TreeGrafter"/>
</dbReference>